<organism evidence="2 3">
    <name type="scientific">Zymoseptoria tritici ST99CH_1E4</name>
    <dbReference type="NCBI Taxonomy" id="1276532"/>
    <lineage>
        <taxon>Eukaryota</taxon>
        <taxon>Fungi</taxon>
        <taxon>Dikarya</taxon>
        <taxon>Ascomycota</taxon>
        <taxon>Pezizomycotina</taxon>
        <taxon>Dothideomycetes</taxon>
        <taxon>Dothideomycetidae</taxon>
        <taxon>Mycosphaerellales</taxon>
        <taxon>Mycosphaerellaceae</taxon>
        <taxon>Zymoseptoria</taxon>
    </lineage>
</organism>
<dbReference type="AlphaFoldDB" id="A0A2H1H4Z9"/>
<reference evidence="3" key="1">
    <citation type="submission" date="2017-05" db="EMBL/GenBank/DDBJ databases">
        <authorList>
            <person name="Song R."/>
            <person name="Chenine A.L."/>
            <person name="Ruprecht R.M."/>
        </authorList>
    </citation>
    <scope>NUCLEOTIDE SEQUENCE [LARGE SCALE GENOMIC DNA]</scope>
</reference>
<sequence>MVFFRTNRPNSHADYWKIPATDQDERSTALKAIIDQPGGKQHYTTATTRYRLVELAARTHRGLRCYDGDSVQELKQFVSQRGLVAALATSRVKKLELMDLLETADEDATFDRFSELPPELRTLIYELHFESFLTFDNFGSINSASPPPITHVNSQIRQETMQLFYATCHFDFGFDKPGLQRRVMASPTNILRHLPREAFSAVRNFCVCLDDSSGLRYVECSVNLVPGTAKLSIMYLSVCGPMKKAISPDPLEEEVRKFFAEDFVRVWPPMLTVEIADTLFSLARKSDPDRDGDESEW</sequence>
<evidence type="ECO:0000313" key="3">
    <source>
        <dbReference type="Proteomes" id="UP000245764"/>
    </source>
</evidence>
<dbReference type="EMBL" id="LT854264">
    <property type="protein sequence ID" value="SMR60872.1"/>
    <property type="molecule type" value="Genomic_DNA"/>
</dbReference>
<feature type="domain" description="2EXR" evidence="1">
    <location>
        <begin position="110"/>
        <end position="171"/>
    </location>
</feature>
<dbReference type="InterPro" id="IPR045518">
    <property type="entry name" value="2EXR"/>
</dbReference>
<dbReference type="PANTHER" id="PTHR42085:SF1">
    <property type="entry name" value="F-BOX DOMAIN-CONTAINING PROTEIN"/>
    <property type="match status" value="1"/>
</dbReference>
<accession>A0A2H1H4Z9</accession>
<evidence type="ECO:0000259" key="1">
    <source>
        <dbReference type="Pfam" id="PF20150"/>
    </source>
</evidence>
<name>A0A2H1H4Z9_ZYMTR</name>
<dbReference type="Proteomes" id="UP000245764">
    <property type="component" value="Chromosome 12"/>
</dbReference>
<protein>
    <recommendedName>
        <fullName evidence="1">2EXR domain-containing protein</fullName>
    </recommendedName>
</protein>
<gene>
    <name evidence="2" type="ORF">ZT1E4_G10837</name>
</gene>
<dbReference type="Pfam" id="PF20150">
    <property type="entry name" value="2EXR"/>
    <property type="match status" value="1"/>
</dbReference>
<proteinExistence type="predicted"/>
<dbReference type="PANTHER" id="PTHR42085">
    <property type="entry name" value="F-BOX DOMAIN-CONTAINING PROTEIN"/>
    <property type="match status" value="1"/>
</dbReference>
<dbReference type="InterPro" id="IPR038883">
    <property type="entry name" value="AN11006-like"/>
</dbReference>
<evidence type="ECO:0000313" key="2">
    <source>
        <dbReference type="EMBL" id="SMR60872.1"/>
    </source>
</evidence>